<dbReference type="GO" id="GO:0016020">
    <property type="term" value="C:membrane"/>
    <property type="evidence" value="ECO:0007669"/>
    <property type="project" value="UniProtKB-SubCell"/>
</dbReference>
<feature type="transmembrane region" description="Helical" evidence="7">
    <location>
        <begin position="114"/>
        <end position="134"/>
    </location>
</feature>
<dbReference type="Pfam" id="PF09799">
    <property type="entry name" value="Transmemb_17"/>
    <property type="match status" value="1"/>
</dbReference>
<comment type="subcellular location">
    <subcellularLocation>
        <location evidence="1">Cell projection</location>
        <location evidence="1">Cilium</location>
    </subcellularLocation>
    <subcellularLocation>
        <location evidence="2">Membrane</location>
        <topology evidence="2">Multi-pass membrane protein</topology>
    </subcellularLocation>
</comment>
<keyword evidence="4 7" id="KW-1133">Transmembrane helix</keyword>
<evidence type="ECO:0000256" key="6">
    <source>
        <dbReference type="ARBA" id="ARBA00023273"/>
    </source>
</evidence>
<reference evidence="8" key="1">
    <citation type="submission" date="2025-08" db="UniProtKB">
        <authorList>
            <consortium name="Ensembl"/>
        </authorList>
    </citation>
    <scope>IDENTIFICATION</scope>
</reference>
<dbReference type="AlphaFoldDB" id="A0A673MUT9"/>
<keyword evidence="3 7" id="KW-0812">Transmembrane</keyword>
<dbReference type="GO" id="GO:0035869">
    <property type="term" value="C:ciliary transition zone"/>
    <property type="evidence" value="ECO:0007669"/>
    <property type="project" value="TreeGrafter"/>
</dbReference>
<dbReference type="PANTHER" id="PTHR13531:SF8">
    <property type="entry name" value="TRANSMEMBRANE PROTEIN 80"/>
    <property type="match status" value="1"/>
</dbReference>
<accession>A0A673MUT9</accession>
<proteinExistence type="predicted"/>
<dbReference type="GO" id="GO:1905515">
    <property type="term" value="P:non-motile cilium assembly"/>
    <property type="evidence" value="ECO:0007669"/>
    <property type="project" value="TreeGrafter"/>
</dbReference>
<keyword evidence="5 7" id="KW-0472">Membrane</keyword>
<protein>
    <submittedName>
        <fullName evidence="8">Transmembrane protein 80</fullName>
    </submittedName>
</protein>
<evidence type="ECO:0000313" key="9">
    <source>
        <dbReference type="Proteomes" id="UP000472270"/>
    </source>
</evidence>
<keyword evidence="9" id="KW-1185">Reference proteome</keyword>
<feature type="transmembrane region" description="Helical" evidence="7">
    <location>
        <begin position="83"/>
        <end position="102"/>
    </location>
</feature>
<dbReference type="Ensembl" id="ENSSRHT00000097047.1">
    <property type="protein sequence ID" value="ENSSRHP00000094485.1"/>
    <property type="gene ID" value="ENSSRHG00000046503.1"/>
</dbReference>
<evidence type="ECO:0000313" key="8">
    <source>
        <dbReference type="Ensembl" id="ENSSRHP00000094485.1"/>
    </source>
</evidence>
<evidence type="ECO:0000256" key="5">
    <source>
        <dbReference type="ARBA" id="ARBA00023136"/>
    </source>
</evidence>
<evidence type="ECO:0000256" key="4">
    <source>
        <dbReference type="ARBA" id="ARBA00022989"/>
    </source>
</evidence>
<reference evidence="8" key="2">
    <citation type="submission" date="2025-09" db="UniProtKB">
        <authorList>
            <consortium name="Ensembl"/>
        </authorList>
    </citation>
    <scope>IDENTIFICATION</scope>
</reference>
<dbReference type="Proteomes" id="UP000472270">
    <property type="component" value="Unassembled WGS sequence"/>
</dbReference>
<organism evidence="8 9">
    <name type="scientific">Sinocyclocheilus rhinocerous</name>
    <dbReference type="NCBI Taxonomy" id="307959"/>
    <lineage>
        <taxon>Eukaryota</taxon>
        <taxon>Metazoa</taxon>
        <taxon>Chordata</taxon>
        <taxon>Craniata</taxon>
        <taxon>Vertebrata</taxon>
        <taxon>Euteleostomi</taxon>
        <taxon>Actinopterygii</taxon>
        <taxon>Neopterygii</taxon>
        <taxon>Teleostei</taxon>
        <taxon>Ostariophysi</taxon>
        <taxon>Cypriniformes</taxon>
        <taxon>Cyprinidae</taxon>
        <taxon>Cyprininae</taxon>
        <taxon>Sinocyclocheilus</taxon>
    </lineage>
</organism>
<name>A0A673MUT9_9TELE</name>
<evidence type="ECO:0000256" key="2">
    <source>
        <dbReference type="ARBA" id="ARBA00004141"/>
    </source>
</evidence>
<feature type="transmembrane region" description="Helical" evidence="7">
    <location>
        <begin position="48"/>
        <end position="71"/>
    </location>
</feature>
<sequence length="143" mass="16129">IKFTIQLSSVLLQILLYLSAAYSVFYFLSTLSMIIYKSEYFLFKSFKTYVFALDVHLLFLMASLEVLRVYWGIRGNLQESESYTASNLIATGAAVLLALYFVIWQSYVLRADVIIGSILICLYGLTGIVGLGTLKTFFQDAVL</sequence>
<dbReference type="PANTHER" id="PTHR13531">
    <property type="entry name" value="GEO07735P1-RELATED-RELATED"/>
    <property type="match status" value="1"/>
</dbReference>
<feature type="transmembrane region" description="Helical" evidence="7">
    <location>
        <begin position="14"/>
        <end position="36"/>
    </location>
</feature>
<evidence type="ECO:0000256" key="1">
    <source>
        <dbReference type="ARBA" id="ARBA00004138"/>
    </source>
</evidence>
<dbReference type="InterPro" id="IPR019184">
    <property type="entry name" value="Uncharacterised_TM-17"/>
</dbReference>
<evidence type="ECO:0000256" key="3">
    <source>
        <dbReference type="ARBA" id="ARBA00022692"/>
    </source>
</evidence>
<evidence type="ECO:0000256" key="7">
    <source>
        <dbReference type="SAM" id="Phobius"/>
    </source>
</evidence>
<keyword evidence="6" id="KW-0966">Cell projection</keyword>